<evidence type="ECO:0000256" key="2">
    <source>
        <dbReference type="ARBA" id="ARBA00022737"/>
    </source>
</evidence>
<comment type="similarity">
    <text evidence="1">Belongs to the esterase D family.</text>
</comment>
<feature type="chain" id="PRO_5037025445" evidence="6">
    <location>
        <begin position="26"/>
        <end position="394"/>
    </location>
</feature>
<organism evidence="7 8">
    <name type="scientific">Eiseniibacteriota bacterium</name>
    <dbReference type="NCBI Taxonomy" id="2212470"/>
    <lineage>
        <taxon>Bacteria</taxon>
        <taxon>Candidatus Eiseniibacteriota</taxon>
    </lineage>
</organism>
<keyword evidence="2" id="KW-0677">Repeat</keyword>
<protein>
    <submittedName>
        <fullName evidence="7">Tetratricopeptide repeat protein</fullName>
    </submittedName>
</protein>
<evidence type="ECO:0000256" key="6">
    <source>
        <dbReference type="SAM" id="SignalP"/>
    </source>
</evidence>
<evidence type="ECO:0000313" key="7">
    <source>
        <dbReference type="EMBL" id="MBU2691628.1"/>
    </source>
</evidence>
<dbReference type="Gene3D" id="1.25.40.10">
    <property type="entry name" value="Tetratricopeptide repeat domain"/>
    <property type="match status" value="1"/>
</dbReference>
<dbReference type="InterPro" id="IPR013105">
    <property type="entry name" value="TPR_2"/>
</dbReference>
<dbReference type="GO" id="GO:0016788">
    <property type="term" value="F:hydrolase activity, acting on ester bonds"/>
    <property type="evidence" value="ECO:0007669"/>
    <property type="project" value="TreeGrafter"/>
</dbReference>
<dbReference type="InterPro" id="IPR052558">
    <property type="entry name" value="Siderophore_Hydrolase_D"/>
</dbReference>
<dbReference type="InterPro" id="IPR011990">
    <property type="entry name" value="TPR-like_helical_dom_sf"/>
</dbReference>
<name>A0A948WD88_UNCEI</name>
<proteinExistence type="inferred from homology"/>
<dbReference type="AlphaFoldDB" id="A0A948WD88"/>
<accession>A0A948WD88</accession>
<evidence type="ECO:0000256" key="1">
    <source>
        <dbReference type="ARBA" id="ARBA00005622"/>
    </source>
</evidence>
<dbReference type="PROSITE" id="PS50293">
    <property type="entry name" value="TPR_REGION"/>
    <property type="match status" value="1"/>
</dbReference>
<dbReference type="SUPFAM" id="SSF53474">
    <property type="entry name" value="alpha/beta-Hydrolases"/>
    <property type="match status" value="1"/>
</dbReference>
<feature type="signal peptide" evidence="6">
    <location>
        <begin position="1"/>
        <end position="25"/>
    </location>
</feature>
<dbReference type="InterPro" id="IPR019734">
    <property type="entry name" value="TPR_rpt"/>
</dbReference>
<dbReference type="SMART" id="SM00028">
    <property type="entry name" value="TPR"/>
    <property type="match status" value="2"/>
</dbReference>
<dbReference type="SUPFAM" id="SSF48452">
    <property type="entry name" value="TPR-like"/>
    <property type="match status" value="1"/>
</dbReference>
<comment type="caution">
    <text evidence="7">The sequence shown here is derived from an EMBL/GenBank/DDBJ whole genome shotgun (WGS) entry which is preliminary data.</text>
</comment>
<evidence type="ECO:0000256" key="4">
    <source>
        <dbReference type="ARBA" id="ARBA00022803"/>
    </source>
</evidence>
<evidence type="ECO:0000313" key="8">
    <source>
        <dbReference type="Proteomes" id="UP000777784"/>
    </source>
</evidence>
<sequence length="394" mass="44192">MIKQKMILIYSVLSVAFMMTATASAGVPADGEGSPIVIGQTISFDSKILGEERELYIHLPHGYEESEQRYPVLYLLDGEGHFEHAVGVADYLASLGYIPRMIVVGIPNTDRGRDMAPTPKPDDVEAFPCPTCGGADNFIRFLNDECIPYVDSAYRTHPYRIVFGHSLAGLFAIHALTTSPGTFGGYITPSPSVFWDRALLMKNAGSLFETKKNLRKSFYFTRAGDEHGVWEAFSDTMTVFLEAHAPEGFDWNFRVYEDEDHNTAPHRTIMDGLRHIYSGWVIRQAVASEGLEPTEQHYRALSEKYGYTIAPPEHVLNFVGYQYLLRDEIDQAISIFERNVKEHPNSFNVYDSLGEAYAKKGETEKAVANYKRSLELNPANLHAAEVLKSLGEEK</sequence>
<keyword evidence="3" id="KW-0378">Hydrolase</keyword>
<keyword evidence="6" id="KW-0732">Signal</keyword>
<dbReference type="Pfam" id="PF00756">
    <property type="entry name" value="Esterase"/>
    <property type="match status" value="1"/>
</dbReference>
<keyword evidence="4 5" id="KW-0802">TPR repeat</keyword>
<gene>
    <name evidence="7" type="ORF">KJ970_11945</name>
</gene>
<dbReference type="Pfam" id="PF07719">
    <property type="entry name" value="TPR_2"/>
    <property type="match status" value="1"/>
</dbReference>
<dbReference type="InterPro" id="IPR000801">
    <property type="entry name" value="Esterase-like"/>
</dbReference>
<feature type="repeat" description="TPR" evidence="5">
    <location>
        <begin position="313"/>
        <end position="346"/>
    </location>
</feature>
<evidence type="ECO:0000256" key="3">
    <source>
        <dbReference type="ARBA" id="ARBA00022801"/>
    </source>
</evidence>
<evidence type="ECO:0000256" key="5">
    <source>
        <dbReference type="PROSITE-ProRule" id="PRU00339"/>
    </source>
</evidence>
<dbReference type="EMBL" id="JAHJDP010000069">
    <property type="protein sequence ID" value="MBU2691628.1"/>
    <property type="molecule type" value="Genomic_DNA"/>
</dbReference>
<dbReference type="Proteomes" id="UP000777784">
    <property type="component" value="Unassembled WGS sequence"/>
</dbReference>
<dbReference type="PANTHER" id="PTHR40841">
    <property type="entry name" value="SIDEROPHORE TRIACETYLFUSARININE C ESTERASE"/>
    <property type="match status" value="1"/>
</dbReference>
<dbReference type="PANTHER" id="PTHR40841:SF2">
    <property type="entry name" value="SIDEROPHORE-DEGRADING ESTERASE (EUROFUNG)"/>
    <property type="match status" value="1"/>
</dbReference>
<feature type="repeat" description="TPR" evidence="5">
    <location>
        <begin position="347"/>
        <end position="380"/>
    </location>
</feature>
<dbReference type="PROSITE" id="PS50005">
    <property type="entry name" value="TPR"/>
    <property type="match status" value="2"/>
</dbReference>
<dbReference type="InterPro" id="IPR029058">
    <property type="entry name" value="AB_hydrolase_fold"/>
</dbReference>
<reference evidence="7" key="1">
    <citation type="submission" date="2021-05" db="EMBL/GenBank/DDBJ databases">
        <title>Energy efficiency and biological interactions define the core microbiome of deep oligotrophic groundwater.</title>
        <authorList>
            <person name="Mehrshad M."/>
            <person name="Lopez-Fernandez M."/>
            <person name="Bell E."/>
            <person name="Bernier-Latmani R."/>
            <person name="Bertilsson S."/>
            <person name="Dopson M."/>
        </authorList>
    </citation>
    <scope>NUCLEOTIDE SEQUENCE</scope>
    <source>
        <strain evidence="7">Modern_marine.mb.64</strain>
    </source>
</reference>
<dbReference type="Gene3D" id="3.40.50.1820">
    <property type="entry name" value="alpha/beta hydrolase"/>
    <property type="match status" value="1"/>
</dbReference>